<proteinExistence type="predicted"/>
<comment type="caution">
    <text evidence="5">The sequence shown here is derived from an EMBL/GenBank/DDBJ whole genome shotgun (WGS) entry which is preliminary data.</text>
</comment>
<dbReference type="AlphaFoldDB" id="A0A2H0QX00"/>
<keyword evidence="3" id="KW-0234">DNA repair</keyword>
<dbReference type="Gene3D" id="2.40.50.140">
    <property type="entry name" value="Nucleic acid-binding proteins"/>
    <property type="match status" value="1"/>
</dbReference>
<organism evidence="5 6">
    <name type="scientific">Candidatus Zambryskibacteria bacterium CG10_big_fil_rev_8_21_14_0_10_42_12</name>
    <dbReference type="NCBI Taxonomy" id="1975115"/>
    <lineage>
        <taxon>Bacteria</taxon>
        <taxon>Candidatus Zambryskiibacteriota</taxon>
    </lineage>
</organism>
<feature type="domain" description="DNA replication/recombination mediator RecO N-terminal" evidence="4">
    <location>
        <begin position="4"/>
        <end position="73"/>
    </location>
</feature>
<evidence type="ECO:0000256" key="1">
    <source>
        <dbReference type="ARBA" id="ARBA00022763"/>
    </source>
</evidence>
<dbReference type="GO" id="GO:0006302">
    <property type="term" value="P:double-strand break repair"/>
    <property type="evidence" value="ECO:0007669"/>
    <property type="project" value="TreeGrafter"/>
</dbReference>
<keyword evidence="1" id="KW-0227">DNA damage</keyword>
<evidence type="ECO:0000259" key="4">
    <source>
        <dbReference type="Pfam" id="PF11967"/>
    </source>
</evidence>
<dbReference type="GO" id="GO:0006310">
    <property type="term" value="P:DNA recombination"/>
    <property type="evidence" value="ECO:0007669"/>
    <property type="project" value="UniProtKB-KW"/>
</dbReference>
<dbReference type="GO" id="GO:0043590">
    <property type="term" value="C:bacterial nucleoid"/>
    <property type="evidence" value="ECO:0007669"/>
    <property type="project" value="TreeGrafter"/>
</dbReference>
<dbReference type="EMBL" id="PCXL01000008">
    <property type="protein sequence ID" value="PIR38789.1"/>
    <property type="molecule type" value="Genomic_DNA"/>
</dbReference>
<evidence type="ECO:0000313" key="6">
    <source>
        <dbReference type="Proteomes" id="UP000231333"/>
    </source>
</evidence>
<dbReference type="SUPFAM" id="SSF50249">
    <property type="entry name" value="Nucleic acid-binding proteins"/>
    <property type="match status" value="1"/>
</dbReference>
<evidence type="ECO:0000256" key="3">
    <source>
        <dbReference type="ARBA" id="ARBA00023204"/>
    </source>
</evidence>
<dbReference type="Pfam" id="PF11967">
    <property type="entry name" value="RecO_N"/>
    <property type="match status" value="1"/>
</dbReference>
<gene>
    <name evidence="5" type="ORF">COV34_00520</name>
</gene>
<sequence>MYHTYSTDAIVLESKAMGDSSRLLWLFTKDFGLILADVKSARGHLSKLRPSIQTYSYGLFTLVRGKRGWKVINVIGKGNHYYELRSTRSDAIEALARTSHVMRKLIGLDDVVHEDVFSLLSQGIEQMKCSNATESCVIESVMVCRMLGRLGYMTHEGLPQLLVSPYLNFSEELLAAAVPMRAALNRRINASLKQTGLL</sequence>
<evidence type="ECO:0000256" key="2">
    <source>
        <dbReference type="ARBA" id="ARBA00023172"/>
    </source>
</evidence>
<dbReference type="PANTHER" id="PTHR33991">
    <property type="entry name" value="DNA REPAIR PROTEIN RECO"/>
    <property type="match status" value="1"/>
</dbReference>
<dbReference type="InterPro" id="IPR003717">
    <property type="entry name" value="RecO"/>
</dbReference>
<dbReference type="Proteomes" id="UP000231333">
    <property type="component" value="Unassembled WGS sequence"/>
</dbReference>
<keyword evidence="2" id="KW-0233">DNA recombination</keyword>
<reference evidence="5 6" key="1">
    <citation type="submission" date="2017-09" db="EMBL/GenBank/DDBJ databases">
        <title>Depth-based differentiation of microbial function through sediment-hosted aquifers and enrichment of novel symbionts in the deep terrestrial subsurface.</title>
        <authorList>
            <person name="Probst A.J."/>
            <person name="Ladd B."/>
            <person name="Jarett J.K."/>
            <person name="Geller-Mcgrath D.E."/>
            <person name="Sieber C.M."/>
            <person name="Emerson J.B."/>
            <person name="Anantharaman K."/>
            <person name="Thomas B.C."/>
            <person name="Malmstrom R."/>
            <person name="Stieglmeier M."/>
            <person name="Klingl A."/>
            <person name="Woyke T."/>
            <person name="Ryan C.M."/>
            <person name="Banfield J.F."/>
        </authorList>
    </citation>
    <scope>NUCLEOTIDE SEQUENCE [LARGE SCALE GENOMIC DNA]</scope>
    <source>
        <strain evidence="5">CG10_big_fil_rev_8_21_14_0_10_42_12</strain>
    </source>
</reference>
<dbReference type="InterPro" id="IPR012340">
    <property type="entry name" value="NA-bd_OB-fold"/>
</dbReference>
<dbReference type="InterPro" id="IPR022572">
    <property type="entry name" value="DNA_rep/recomb_RecO_N"/>
</dbReference>
<name>A0A2H0QX00_9BACT</name>
<protein>
    <recommendedName>
        <fullName evidence="4">DNA replication/recombination mediator RecO N-terminal domain-containing protein</fullName>
    </recommendedName>
</protein>
<evidence type="ECO:0000313" key="5">
    <source>
        <dbReference type="EMBL" id="PIR38789.1"/>
    </source>
</evidence>
<dbReference type="PANTHER" id="PTHR33991:SF1">
    <property type="entry name" value="DNA REPAIR PROTEIN RECO"/>
    <property type="match status" value="1"/>
</dbReference>
<accession>A0A2H0QX00</accession>